<dbReference type="InterPro" id="IPR029058">
    <property type="entry name" value="AB_hydrolase_fold"/>
</dbReference>
<evidence type="ECO:0000313" key="3">
    <source>
        <dbReference type="EMBL" id="KAK8749769.1"/>
    </source>
</evidence>
<feature type="non-terminal residue" evidence="3">
    <location>
        <position position="117"/>
    </location>
</feature>
<dbReference type="AlphaFoldDB" id="A0AAW0YAD3"/>
<dbReference type="Pfam" id="PF00135">
    <property type="entry name" value="COesterase"/>
    <property type="match status" value="1"/>
</dbReference>
<feature type="domain" description="Carboxylesterase type B" evidence="2">
    <location>
        <begin position="13"/>
        <end position="101"/>
    </location>
</feature>
<sequence length="117" mass="13353">TIQDFFEWSFLPLPLGPRVDGDFLPAHPALLLRDRQYNPVDILSGTTAHEGLIIAYPLFSQRNLHESLMKNFSYAGPRSLICCDGSYDPLSVTRRIYTYYLGGVNFNLETQKDQIIQ</sequence>
<keyword evidence="4" id="KW-1185">Reference proteome</keyword>
<dbReference type="Gene3D" id="3.40.50.1820">
    <property type="entry name" value="alpha/beta hydrolase"/>
    <property type="match status" value="1"/>
</dbReference>
<feature type="non-terminal residue" evidence="3">
    <location>
        <position position="1"/>
    </location>
</feature>
<evidence type="ECO:0000256" key="1">
    <source>
        <dbReference type="ARBA" id="ARBA00023180"/>
    </source>
</evidence>
<proteinExistence type="predicted"/>
<evidence type="ECO:0000313" key="4">
    <source>
        <dbReference type="Proteomes" id="UP001445076"/>
    </source>
</evidence>
<comment type="caution">
    <text evidence="3">The sequence shown here is derived from an EMBL/GenBank/DDBJ whole genome shotgun (WGS) entry which is preliminary data.</text>
</comment>
<gene>
    <name evidence="3" type="ORF">OTU49_015530</name>
</gene>
<dbReference type="SUPFAM" id="SSF53474">
    <property type="entry name" value="alpha/beta-Hydrolases"/>
    <property type="match status" value="1"/>
</dbReference>
<dbReference type="Proteomes" id="UP001445076">
    <property type="component" value="Unassembled WGS sequence"/>
</dbReference>
<evidence type="ECO:0000259" key="2">
    <source>
        <dbReference type="Pfam" id="PF00135"/>
    </source>
</evidence>
<dbReference type="EMBL" id="JARKIK010000009">
    <property type="protein sequence ID" value="KAK8749769.1"/>
    <property type="molecule type" value="Genomic_DNA"/>
</dbReference>
<reference evidence="3 4" key="1">
    <citation type="journal article" date="2024" name="BMC Genomics">
        <title>Genome assembly of redclaw crayfish (Cherax quadricarinatus) provides insights into its immune adaptation and hypoxia tolerance.</title>
        <authorList>
            <person name="Liu Z."/>
            <person name="Zheng J."/>
            <person name="Li H."/>
            <person name="Fang K."/>
            <person name="Wang S."/>
            <person name="He J."/>
            <person name="Zhou D."/>
            <person name="Weng S."/>
            <person name="Chi M."/>
            <person name="Gu Z."/>
            <person name="He J."/>
            <person name="Li F."/>
            <person name="Wang M."/>
        </authorList>
    </citation>
    <scope>NUCLEOTIDE SEQUENCE [LARGE SCALE GENOMIC DNA]</scope>
    <source>
        <strain evidence="3">ZL_2023a</strain>
    </source>
</reference>
<organism evidence="3 4">
    <name type="scientific">Cherax quadricarinatus</name>
    <name type="common">Australian red claw crayfish</name>
    <dbReference type="NCBI Taxonomy" id="27406"/>
    <lineage>
        <taxon>Eukaryota</taxon>
        <taxon>Metazoa</taxon>
        <taxon>Ecdysozoa</taxon>
        <taxon>Arthropoda</taxon>
        <taxon>Crustacea</taxon>
        <taxon>Multicrustacea</taxon>
        <taxon>Malacostraca</taxon>
        <taxon>Eumalacostraca</taxon>
        <taxon>Eucarida</taxon>
        <taxon>Decapoda</taxon>
        <taxon>Pleocyemata</taxon>
        <taxon>Astacidea</taxon>
        <taxon>Parastacoidea</taxon>
        <taxon>Parastacidae</taxon>
        <taxon>Cherax</taxon>
    </lineage>
</organism>
<dbReference type="InterPro" id="IPR002018">
    <property type="entry name" value="CarbesteraseB"/>
</dbReference>
<name>A0AAW0YAD3_CHEQU</name>
<accession>A0AAW0YAD3</accession>
<protein>
    <recommendedName>
        <fullName evidence="2">Carboxylesterase type B domain-containing protein</fullName>
    </recommendedName>
</protein>
<keyword evidence="1" id="KW-0325">Glycoprotein</keyword>